<protein>
    <submittedName>
        <fullName evidence="3">Uncharacterized protein</fullName>
    </submittedName>
</protein>
<evidence type="ECO:0000313" key="4">
    <source>
        <dbReference type="Proteomes" id="UP001152607"/>
    </source>
</evidence>
<dbReference type="OrthoDB" id="3926908at2759"/>
<name>A0A9W4UDC5_9PLEO</name>
<comment type="caution">
    <text evidence="3">The sequence shown here is derived from an EMBL/GenBank/DDBJ whole genome shotgun (WGS) entry which is preliminary data.</text>
</comment>
<dbReference type="AlphaFoldDB" id="A0A9W4UDC5"/>
<organism evidence="3 4">
    <name type="scientific">Periconia digitata</name>
    <dbReference type="NCBI Taxonomy" id="1303443"/>
    <lineage>
        <taxon>Eukaryota</taxon>
        <taxon>Fungi</taxon>
        <taxon>Dikarya</taxon>
        <taxon>Ascomycota</taxon>
        <taxon>Pezizomycotina</taxon>
        <taxon>Dothideomycetes</taxon>
        <taxon>Pleosporomycetidae</taxon>
        <taxon>Pleosporales</taxon>
        <taxon>Massarineae</taxon>
        <taxon>Periconiaceae</taxon>
        <taxon>Periconia</taxon>
    </lineage>
</organism>
<proteinExistence type="predicted"/>
<dbReference type="Proteomes" id="UP001152607">
    <property type="component" value="Unassembled WGS sequence"/>
</dbReference>
<dbReference type="EMBL" id="CAOQHR010000004">
    <property type="protein sequence ID" value="CAI6333840.1"/>
    <property type="molecule type" value="Genomic_DNA"/>
</dbReference>
<keyword evidence="1" id="KW-0175">Coiled coil</keyword>
<sequence>MAENDQIMANTPLTPVEDEPEPEPTSPVVEYSPASVAYNEAFENSLMHAILYESELAPRTPLPSTPVINPTSLPIPLSSPLRTHPSSIPGVLLTHPKGYYTGGPGPNPSTVTEFARKFIAEYGIEDAGQLERVVEEKMKEKMEEVRERMRDREEAVNKNRSVERELENLKMQRAAELRVAEKIKGGNKK</sequence>
<evidence type="ECO:0000313" key="3">
    <source>
        <dbReference type="EMBL" id="CAI6333840.1"/>
    </source>
</evidence>
<reference evidence="3" key="1">
    <citation type="submission" date="2023-01" db="EMBL/GenBank/DDBJ databases">
        <authorList>
            <person name="Van Ghelder C."/>
            <person name="Rancurel C."/>
        </authorList>
    </citation>
    <scope>NUCLEOTIDE SEQUENCE</scope>
    <source>
        <strain evidence="3">CNCM I-4278</strain>
    </source>
</reference>
<evidence type="ECO:0000256" key="1">
    <source>
        <dbReference type="SAM" id="Coils"/>
    </source>
</evidence>
<gene>
    <name evidence="3" type="ORF">PDIGIT_LOCUS6890</name>
</gene>
<feature type="coiled-coil region" evidence="1">
    <location>
        <begin position="135"/>
        <end position="179"/>
    </location>
</feature>
<feature type="region of interest" description="Disordered" evidence="2">
    <location>
        <begin position="1"/>
        <end position="29"/>
    </location>
</feature>
<keyword evidence="4" id="KW-1185">Reference proteome</keyword>
<evidence type="ECO:0000256" key="2">
    <source>
        <dbReference type="SAM" id="MobiDB-lite"/>
    </source>
</evidence>
<accession>A0A9W4UDC5</accession>